<evidence type="ECO:0000256" key="7">
    <source>
        <dbReference type="ARBA" id="ARBA00022989"/>
    </source>
</evidence>
<dbReference type="Pfam" id="PF00528">
    <property type="entry name" value="BPD_transp_1"/>
    <property type="match status" value="1"/>
</dbReference>
<keyword evidence="8 9" id="KW-0472">Membrane</keyword>
<protein>
    <submittedName>
        <fullName evidence="11">Molybdate ABC transporter permease subunit</fullName>
    </submittedName>
</protein>
<feature type="transmembrane region" description="Helical" evidence="9">
    <location>
        <begin position="331"/>
        <end position="353"/>
    </location>
</feature>
<dbReference type="Proteomes" id="UP000236197">
    <property type="component" value="Unassembled WGS sequence"/>
</dbReference>
<evidence type="ECO:0000256" key="9">
    <source>
        <dbReference type="RuleBase" id="RU363032"/>
    </source>
</evidence>
<evidence type="ECO:0000256" key="6">
    <source>
        <dbReference type="ARBA" id="ARBA00022692"/>
    </source>
</evidence>
<proteinExistence type="inferred from homology"/>
<keyword evidence="3 9" id="KW-0813">Transport</keyword>
<dbReference type="Gene3D" id="1.10.3720.10">
    <property type="entry name" value="MetI-like"/>
    <property type="match status" value="1"/>
</dbReference>
<reference evidence="12" key="1">
    <citation type="submission" date="2018-01" db="EMBL/GenBank/DDBJ databases">
        <title>Rubneribacter badeniensis gen. nov., sp. nov., and Colonibacter rubneri, gen. nov., sp. nov., WGS of new members of the Eggerthellaceae.</title>
        <authorList>
            <person name="Danylec N."/>
            <person name="Stoll D.A."/>
            <person name="Doetsch A."/>
            <person name="Kulling S.E."/>
            <person name="Huch M."/>
        </authorList>
    </citation>
    <scope>NUCLEOTIDE SEQUENCE [LARGE SCALE GENOMIC DNA]</scope>
    <source>
        <strain evidence="12">ResAG-96</strain>
    </source>
</reference>
<keyword evidence="6 9" id="KW-0812">Transmembrane</keyword>
<evidence type="ECO:0000256" key="2">
    <source>
        <dbReference type="ARBA" id="ARBA00007069"/>
    </source>
</evidence>
<dbReference type="InterPro" id="IPR035906">
    <property type="entry name" value="MetI-like_sf"/>
</dbReference>
<feature type="transmembrane region" description="Helical" evidence="9">
    <location>
        <begin position="478"/>
        <end position="499"/>
    </location>
</feature>
<comment type="caution">
    <text evidence="11">The sequence shown here is derived from an EMBL/GenBank/DDBJ whole genome shotgun (WGS) entry which is preliminary data.</text>
</comment>
<dbReference type="PANTHER" id="PTHR30183">
    <property type="entry name" value="MOLYBDENUM TRANSPORT SYSTEM PERMEASE PROTEIN MODB"/>
    <property type="match status" value="1"/>
</dbReference>
<evidence type="ECO:0000256" key="3">
    <source>
        <dbReference type="ARBA" id="ARBA00022448"/>
    </source>
</evidence>
<dbReference type="InterPro" id="IPR000515">
    <property type="entry name" value="MetI-like"/>
</dbReference>
<gene>
    <name evidence="11" type="primary">modB</name>
    <name evidence="11" type="ORF">C2L71_02305</name>
</gene>
<dbReference type="GO" id="GO:0015098">
    <property type="term" value="F:molybdate ion transmembrane transporter activity"/>
    <property type="evidence" value="ECO:0007669"/>
    <property type="project" value="InterPro"/>
</dbReference>
<evidence type="ECO:0000256" key="8">
    <source>
        <dbReference type="ARBA" id="ARBA00023136"/>
    </source>
</evidence>
<evidence type="ECO:0000259" key="10">
    <source>
        <dbReference type="PROSITE" id="PS50928"/>
    </source>
</evidence>
<comment type="subcellular location">
    <subcellularLocation>
        <location evidence="1 9">Cell membrane</location>
        <topology evidence="1 9">Multi-pass membrane protein</topology>
    </subcellularLocation>
</comment>
<dbReference type="NCBIfam" id="TIGR02141">
    <property type="entry name" value="modB_ABC"/>
    <property type="match status" value="1"/>
</dbReference>
<evidence type="ECO:0000256" key="1">
    <source>
        <dbReference type="ARBA" id="ARBA00004651"/>
    </source>
</evidence>
<dbReference type="InterPro" id="IPR011867">
    <property type="entry name" value="ModB_ABC"/>
</dbReference>
<feature type="transmembrane region" description="Helical" evidence="9">
    <location>
        <begin position="365"/>
        <end position="389"/>
    </location>
</feature>
<keyword evidence="12" id="KW-1185">Reference proteome</keyword>
<feature type="transmembrane region" description="Helical" evidence="9">
    <location>
        <begin position="301"/>
        <end position="319"/>
    </location>
</feature>
<evidence type="ECO:0000313" key="12">
    <source>
        <dbReference type="Proteomes" id="UP000236197"/>
    </source>
</evidence>
<keyword evidence="7 9" id="KW-1133">Transmembrane helix</keyword>
<dbReference type="SUPFAM" id="SSF161098">
    <property type="entry name" value="MetI-like"/>
    <property type="match status" value="1"/>
</dbReference>
<feature type="transmembrane region" description="Helical" evidence="9">
    <location>
        <begin position="417"/>
        <end position="439"/>
    </location>
</feature>
<dbReference type="CDD" id="cd06261">
    <property type="entry name" value="TM_PBP2"/>
    <property type="match status" value="1"/>
</dbReference>
<name>A0A2K2UFA3_9ACTN</name>
<evidence type="ECO:0000313" key="11">
    <source>
        <dbReference type="EMBL" id="PNV68820.1"/>
    </source>
</evidence>
<dbReference type="EMBL" id="PPEK01000001">
    <property type="protein sequence ID" value="PNV68820.1"/>
    <property type="molecule type" value="Genomic_DNA"/>
</dbReference>
<keyword evidence="4" id="KW-1003">Cell membrane</keyword>
<evidence type="ECO:0000256" key="5">
    <source>
        <dbReference type="ARBA" id="ARBA00022505"/>
    </source>
</evidence>
<dbReference type="GO" id="GO:0005886">
    <property type="term" value="C:plasma membrane"/>
    <property type="evidence" value="ECO:0007669"/>
    <property type="project" value="UniProtKB-SubCell"/>
</dbReference>
<dbReference type="PANTHER" id="PTHR30183:SF3">
    <property type="entry name" value="MOLYBDENUM TRANSPORT SYSTEM PERMEASE PROTEIN MODB"/>
    <property type="match status" value="1"/>
</dbReference>
<accession>A0A2K2UFA3</accession>
<comment type="similarity">
    <text evidence="2">Belongs to the binding-protein-dependent transport system permease family. CysTW subfamily.</text>
</comment>
<keyword evidence="5" id="KW-0500">Molybdenum</keyword>
<sequence length="512" mass="54610">MGGLAFPSSFIVYDGIERCFAHRLHTEGASRVLGVSRVGTTPGTRFGALLLALLLACAVLCPATAFAVEGGEGNVAAEAPLEDAKDASAAAIKTASSDGVAVSADGEAARIDGASFAVDAFSRAQKGSNRELDGRYLGYSYYQGSSPDYAVAIATEDYVLVFIPPTAHALCDAADPASRNDLKRYFIALDAVSLSGGVVMDDDVPWYFTSESGYAMGGIVYDFAVEAGENRYFVTAIGEDGNDVVSAAVEGVARPSYVDFLKIVAPGAVDIAPPAEGVRAFGEFLQGIDLSPLWVTLRTTGTAIVIIFVLGLAAAYFALRIPKRAQDVADAVFTIPMVLPPTVCGFLLLLGLGNNSPVGRWFIDVGFPLIFSWPATVIAAVVVAFPLMYRSARGAFEGLDPNMLDAARTLGWSNRKIFFKLMLPLSWSSIAAGTVLSFARALGEFGATLFLAGNYAGITRTVPIAIYFEWMSGNIDVALFWTAVILVFSFVVILFINLWGRRTTKYRRRTEE</sequence>
<dbReference type="PROSITE" id="PS50928">
    <property type="entry name" value="ABC_TM1"/>
    <property type="match status" value="1"/>
</dbReference>
<feature type="domain" description="ABC transmembrane type-1" evidence="10">
    <location>
        <begin position="293"/>
        <end position="496"/>
    </location>
</feature>
<dbReference type="AlphaFoldDB" id="A0A2K2UFA3"/>
<organism evidence="11 12">
    <name type="scientific">Enteroscipio rubneri</name>
    <dbReference type="NCBI Taxonomy" id="2070686"/>
    <lineage>
        <taxon>Bacteria</taxon>
        <taxon>Bacillati</taxon>
        <taxon>Actinomycetota</taxon>
        <taxon>Coriobacteriia</taxon>
        <taxon>Eggerthellales</taxon>
        <taxon>Eggerthellaceae</taxon>
        <taxon>Enteroscipio</taxon>
    </lineage>
</organism>
<dbReference type="OrthoDB" id="9774448at2"/>
<evidence type="ECO:0000256" key="4">
    <source>
        <dbReference type="ARBA" id="ARBA00022475"/>
    </source>
</evidence>